<evidence type="ECO:0000313" key="1">
    <source>
        <dbReference type="EMBL" id="CRL59013.1"/>
    </source>
</evidence>
<sequence length="220" mass="24357">MSKYGALFFNQGITEELTPYESAVFLKKIKTKPGLIKIIEGNNNAVPLIFIRVLNSSNPSLGGLSEVIYENNAWCVNLIDTIQGNSAEYELYVFVKSSYHISLHPQKWGIQIYHKGVITHASSQRPLNLLEGNNFVLTGNNWSGVDVGFPCAVLITTIGHIGMMDSMGGKTIRVTLCGRGNRIIPHSMIVSGQMSTTSLGKQYFYIDVREYGGEKYKLTS</sequence>
<name>A0A0G4PZK4_9GAMM</name>
<dbReference type="EMBL" id="CVRY01000001">
    <property type="protein sequence ID" value="CRL59013.1"/>
    <property type="molecule type" value="Genomic_DNA"/>
</dbReference>
<dbReference type="AlphaFoldDB" id="A0A0G4PZK4"/>
<evidence type="ECO:0000313" key="2">
    <source>
        <dbReference type="Proteomes" id="UP000183920"/>
    </source>
</evidence>
<proteinExistence type="predicted"/>
<reference evidence="2" key="1">
    <citation type="submission" date="2015-06" db="EMBL/GenBank/DDBJ databases">
        <authorList>
            <person name="Urmite Genomes"/>
        </authorList>
    </citation>
    <scope>NUCLEOTIDE SEQUENCE [LARGE SCALE GENOMIC DNA]</scope>
    <source>
        <strain evidence="2">CSUR P1867</strain>
    </source>
</reference>
<organism evidence="1 2">
    <name type="scientific">Proteus penneri</name>
    <dbReference type="NCBI Taxonomy" id="102862"/>
    <lineage>
        <taxon>Bacteria</taxon>
        <taxon>Pseudomonadati</taxon>
        <taxon>Pseudomonadota</taxon>
        <taxon>Gammaproteobacteria</taxon>
        <taxon>Enterobacterales</taxon>
        <taxon>Morganellaceae</taxon>
        <taxon>Proteus</taxon>
    </lineage>
</organism>
<dbReference type="RefSeq" id="WP_072062626.1">
    <property type="nucleotide sequence ID" value="NZ_CVRY01000001.1"/>
</dbReference>
<accession>A0A0G4PZK4</accession>
<gene>
    <name evidence="1" type="ORF">BN1804_00185</name>
</gene>
<dbReference type="Proteomes" id="UP000183920">
    <property type="component" value="Unassembled WGS sequence"/>
</dbReference>
<protein>
    <submittedName>
        <fullName evidence="1">Uncharacterized protein</fullName>
    </submittedName>
</protein>